<gene>
    <name evidence="3" type="ORF">KM031_14695</name>
</gene>
<dbReference type="PANTHER" id="PTHR33542">
    <property type="entry name" value="SIROHYDROCHLORIN FERROCHELATASE, CHLOROPLASTIC"/>
    <property type="match status" value="1"/>
</dbReference>
<dbReference type="KEGG" id="gfu:KM031_14695"/>
<dbReference type="CDD" id="cd03416">
    <property type="entry name" value="CbiX_SirB_N"/>
    <property type="match status" value="1"/>
</dbReference>
<dbReference type="EMBL" id="CP076361">
    <property type="protein sequence ID" value="QWK90059.1"/>
    <property type="molecule type" value="Genomic_DNA"/>
</dbReference>
<keyword evidence="2" id="KW-0456">Lyase</keyword>
<dbReference type="Gene3D" id="3.40.50.1400">
    <property type="match status" value="2"/>
</dbReference>
<sequence>MPDALIIAHGSPADPLPQEAAMQALAVRVALWLPGWRIRGTTLALPGALEAAVAALPDAWIYPFFMAEGWFTRQQLPKRLAAAGMAQPQQVPAFGHEPQMPALLARTAQQAAAARGLAEAETSLLLAAHGSRVSRASASITEAHAATLRQQTRFRSVITGYVEEEPFLRDAARIDGPALCLPLFATRAGHVAEDLPEALAEAGFAGTLLPAIGEHADVAALIADSLRRRAG</sequence>
<dbReference type="RefSeq" id="WP_215506684.1">
    <property type="nucleotide sequence ID" value="NZ_CP076361.1"/>
</dbReference>
<reference evidence="3" key="1">
    <citation type="submission" date="2021-06" db="EMBL/GenBank/DDBJ databases">
        <title>Direct submission.</title>
        <authorList>
            <person name="Lee C.-S."/>
            <person name="Jin L."/>
        </authorList>
    </citation>
    <scope>NUCLEOTIDE SEQUENCE</scope>
    <source>
        <strain evidence="3">Con5</strain>
    </source>
</reference>
<dbReference type="PANTHER" id="PTHR33542:SF3">
    <property type="entry name" value="SIROHYDROCHLORIN FERROCHELATASE, CHLOROPLASTIC"/>
    <property type="match status" value="1"/>
</dbReference>
<dbReference type="GO" id="GO:0046872">
    <property type="term" value="F:metal ion binding"/>
    <property type="evidence" value="ECO:0007669"/>
    <property type="project" value="UniProtKB-KW"/>
</dbReference>
<dbReference type="AlphaFoldDB" id="A0A975P5K6"/>
<evidence type="ECO:0000256" key="1">
    <source>
        <dbReference type="ARBA" id="ARBA00022723"/>
    </source>
</evidence>
<evidence type="ECO:0000256" key="2">
    <source>
        <dbReference type="ARBA" id="ARBA00023239"/>
    </source>
</evidence>
<dbReference type="Pfam" id="PF01903">
    <property type="entry name" value="CbiX"/>
    <property type="match status" value="1"/>
</dbReference>
<organism evidence="3 4">
    <name type="scientific">Gemmobacter fulvus</name>
    <dbReference type="NCBI Taxonomy" id="2840474"/>
    <lineage>
        <taxon>Bacteria</taxon>
        <taxon>Pseudomonadati</taxon>
        <taxon>Pseudomonadota</taxon>
        <taxon>Alphaproteobacteria</taxon>
        <taxon>Rhodobacterales</taxon>
        <taxon>Paracoccaceae</taxon>
        <taxon>Gemmobacter</taxon>
    </lineage>
</organism>
<name>A0A975P5K6_9RHOB</name>
<proteinExistence type="predicted"/>
<dbReference type="Proteomes" id="UP000679352">
    <property type="component" value="Chromosome"/>
</dbReference>
<dbReference type="SUPFAM" id="SSF53800">
    <property type="entry name" value="Chelatase"/>
    <property type="match status" value="2"/>
</dbReference>
<accession>A0A975P5K6</accession>
<dbReference type="InterPro" id="IPR050963">
    <property type="entry name" value="Sirohydro_Cobaltochel/CbiX"/>
</dbReference>
<evidence type="ECO:0000313" key="4">
    <source>
        <dbReference type="Proteomes" id="UP000679352"/>
    </source>
</evidence>
<evidence type="ECO:0000313" key="3">
    <source>
        <dbReference type="EMBL" id="QWK90059.1"/>
    </source>
</evidence>
<dbReference type="InterPro" id="IPR002762">
    <property type="entry name" value="CbiX-like"/>
</dbReference>
<protein>
    <submittedName>
        <fullName evidence="3">Cobalamin biosynthesis protein CbiX</fullName>
    </submittedName>
</protein>
<dbReference type="GO" id="GO:0016829">
    <property type="term" value="F:lyase activity"/>
    <property type="evidence" value="ECO:0007669"/>
    <property type="project" value="UniProtKB-KW"/>
</dbReference>
<keyword evidence="4" id="KW-1185">Reference proteome</keyword>
<keyword evidence="1" id="KW-0479">Metal-binding</keyword>